<dbReference type="EMBL" id="JBFOLJ010000009">
    <property type="protein sequence ID" value="KAL2508543.1"/>
    <property type="molecule type" value="Genomic_DNA"/>
</dbReference>
<name>A0ABD1T729_9LAMI</name>
<accession>A0ABD1T729</accession>
<protein>
    <submittedName>
        <fullName evidence="1">Aspartic peptidase domain superfamily</fullName>
    </submittedName>
</protein>
<comment type="caution">
    <text evidence="1">The sequence shown here is derived from an EMBL/GenBank/DDBJ whole genome shotgun (WGS) entry which is preliminary data.</text>
</comment>
<organism evidence="1 2">
    <name type="scientific">Forsythia ovata</name>
    <dbReference type="NCBI Taxonomy" id="205694"/>
    <lineage>
        <taxon>Eukaryota</taxon>
        <taxon>Viridiplantae</taxon>
        <taxon>Streptophyta</taxon>
        <taxon>Embryophyta</taxon>
        <taxon>Tracheophyta</taxon>
        <taxon>Spermatophyta</taxon>
        <taxon>Magnoliopsida</taxon>
        <taxon>eudicotyledons</taxon>
        <taxon>Gunneridae</taxon>
        <taxon>Pentapetalae</taxon>
        <taxon>asterids</taxon>
        <taxon>lamiids</taxon>
        <taxon>Lamiales</taxon>
        <taxon>Oleaceae</taxon>
        <taxon>Forsythieae</taxon>
        <taxon>Forsythia</taxon>
    </lineage>
</organism>
<dbReference type="Pfam" id="PF13650">
    <property type="entry name" value="Asp_protease_2"/>
    <property type="match status" value="1"/>
</dbReference>
<dbReference type="SUPFAM" id="SSF50630">
    <property type="entry name" value="Acid proteases"/>
    <property type="match status" value="1"/>
</dbReference>
<sequence length="114" mass="12822">MIGENLKDHMAWLKDIVGAPMTDDVFNLASQLFDQRQMYAKLKEIFEAFITTRNLMFVWAKIDGKDVTTLVETGATNNIIALHTIEKLGLKFNATAQSVKGMAQMTLKIGNWEA</sequence>
<reference evidence="2" key="1">
    <citation type="submission" date="2024-07" db="EMBL/GenBank/DDBJ databases">
        <title>Two chromosome-level genome assemblies of Korean endemic species Abeliophyllum distichum and Forsythia ovata (Oleaceae).</title>
        <authorList>
            <person name="Jang H."/>
        </authorList>
    </citation>
    <scope>NUCLEOTIDE SEQUENCE [LARGE SCALE GENOMIC DNA]</scope>
</reference>
<dbReference type="AlphaFoldDB" id="A0ABD1T729"/>
<dbReference type="Gene3D" id="2.40.70.10">
    <property type="entry name" value="Acid Proteases"/>
    <property type="match status" value="1"/>
</dbReference>
<dbReference type="Proteomes" id="UP001604277">
    <property type="component" value="Unassembled WGS sequence"/>
</dbReference>
<dbReference type="InterPro" id="IPR021109">
    <property type="entry name" value="Peptidase_aspartic_dom_sf"/>
</dbReference>
<proteinExistence type="predicted"/>
<evidence type="ECO:0000313" key="2">
    <source>
        <dbReference type="Proteomes" id="UP001604277"/>
    </source>
</evidence>
<gene>
    <name evidence="1" type="ORF">Fot_32190</name>
</gene>
<keyword evidence="2" id="KW-1185">Reference proteome</keyword>
<evidence type="ECO:0000313" key="1">
    <source>
        <dbReference type="EMBL" id="KAL2508543.1"/>
    </source>
</evidence>